<keyword evidence="2" id="KW-0479">Metal-binding</keyword>
<keyword evidence="4" id="KW-0732">Signal</keyword>
<evidence type="ECO:0000256" key="4">
    <source>
        <dbReference type="SAM" id="SignalP"/>
    </source>
</evidence>
<dbReference type="Gene3D" id="3.40.630.10">
    <property type="entry name" value="Zn peptidases"/>
    <property type="match status" value="1"/>
</dbReference>
<dbReference type="GO" id="GO:0046872">
    <property type="term" value="F:metal ion binding"/>
    <property type="evidence" value="ECO:0007669"/>
    <property type="project" value="UniProtKB-KW"/>
</dbReference>
<dbReference type="SUPFAM" id="SSF53187">
    <property type="entry name" value="Zn-dependent exopeptidases"/>
    <property type="match status" value="1"/>
</dbReference>
<proteinExistence type="predicted"/>
<evidence type="ECO:0000256" key="3">
    <source>
        <dbReference type="ARBA" id="ARBA00022801"/>
    </source>
</evidence>
<organism evidence="6 7">
    <name type="scientific">Gracilariopsis chorda</name>
    <dbReference type="NCBI Taxonomy" id="448386"/>
    <lineage>
        <taxon>Eukaryota</taxon>
        <taxon>Rhodophyta</taxon>
        <taxon>Florideophyceae</taxon>
        <taxon>Rhodymeniophycidae</taxon>
        <taxon>Gracilariales</taxon>
        <taxon>Gracilariaceae</taxon>
        <taxon>Gracilariopsis</taxon>
    </lineage>
</organism>
<feature type="domain" description="Peptidase M20 dimerisation" evidence="5">
    <location>
        <begin position="226"/>
        <end position="378"/>
    </location>
</feature>
<dbReference type="Pfam" id="PF07687">
    <property type="entry name" value="M20_dimer"/>
    <property type="match status" value="1"/>
</dbReference>
<evidence type="ECO:0000259" key="5">
    <source>
        <dbReference type="Pfam" id="PF07687"/>
    </source>
</evidence>
<dbReference type="AlphaFoldDB" id="A0A2V3IZQ2"/>
<dbReference type="NCBIfam" id="NF006053">
    <property type="entry name" value="PRK08201.1"/>
    <property type="match status" value="1"/>
</dbReference>
<dbReference type="GO" id="GO:0006508">
    <property type="term" value="P:proteolysis"/>
    <property type="evidence" value="ECO:0007669"/>
    <property type="project" value="UniProtKB-KW"/>
</dbReference>
<dbReference type="Proteomes" id="UP000247409">
    <property type="component" value="Unassembled WGS sequence"/>
</dbReference>
<keyword evidence="7" id="KW-1185">Reference proteome</keyword>
<dbReference type="PANTHER" id="PTHR43270">
    <property type="entry name" value="BETA-ALA-HIS DIPEPTIDASE"/>
    <property type="match status" value="1"/>
</dbReference>
<dbReference type="Gene3D" id="3.30.70.360">
    <property type="match status" value="1"/>
</dbReference>
<dbReference type="PANTHER" id="PTHR43270:SF12">
    <property type="entry name" value="SUCCINYL-DIAMINOPIMELATE DESUCCINYLASE"/>
    <property type="match status" value="1"/>
</dbReference>
<keyword evidence="3" id="KW-0378">Hydrolase</keyword>
<feature type="chain" id="PRO_5015880274" evidence="4">
    <location>
        <begin position="21"/>
        <end position="492"/>
    </location>
</feature>
<evidence type="ECO:0000256" key="2">
    <source>
        <dbReference type="ARBA" id="ARBA00022723"/>
    </source>
</evidence>
<evidence type="ECO:0000313" key="7">
    <source>
        <dbReference type="Proteomes" id="UP000247409"/>
    </source>
</evidence>
<feature type="signal peptide" evidence="4">
    <location>
        <begin position="1"/>
        <end position="20"/>
    </location>
</feature>
<evidence type="ECO:0000256" key="1">
    <source>
        <dbReference type="ARBA" id="ARBA00022670"/>
    </source>
</evidence>
<dbReference type="GO" id="GO:0008233">
    <property type="term" value="F:peptidase activity"/>
    <property type="evidence" value="ECO:0007669"/>
    <property type="project" value="UniProtKB-KW"/>
</dbReference>
<accession>A0A2V3IZQ2</accession>
<dbReference type="InterPro" id="IPR011650">
    <property type="entry name" value="Peptidase_M20_dimer"/>
</dbReference>
<evidence type="ECO:0000313" key="6">
    <source>
        <dbReference type="EMBL" id="PXF47646.1"/>
    </source>
</evidence>
<dbReference type="Pfam" id="PF01546">
    <property type="entry name" value="Peptidase_M20"/>
    <property type="match status" value="1"/>
</dbReference>
<dbReference type="OrthoDB" id="3064516at2759"/>
<dbReference type="EMBL" id="NBIV01000022">
    <property type="protein sequence ID" value="PXF47646.1"/>
    <property type="molecule type" value="Genomic_DNA"/>
</dbReference>
<keyword evidence="1" id="KW-0645">Protease</keyword>
<dbReference type="STRING" id="448386.A0A2V3IZQ2"/>
<sequence length="492" mass="54176">MLVLSLLVILLAYLCHPMRALLSETDFDTVDSFLAEHSNNVIQNLTSFLKIPSVSADPSRKQSVRQAALWLIDDLKAGGLENVQLLETKLHPAVYADWLHAADAPTLLIYAHYDVQPEDPVELWTYGPFEPTVVDNRIYARGATDDKGNLYVAVTAVKAMLAVHGSLPVNVKLFVEGEEEIGSPNLLETLKEHSALLRSDYALSADGGQVTPDIPGICLSARGSVSLEVHVRVAAADMHSGVYGGGVQNPIHALSQLLSSLRDIESGRVLVEGFYDGVTDPSEEERQDIAAFPQSEREILGIYGVNESYGEQGFTLLERVSLRPTLEIVGITGGFQGEGIKTVLPREASAKISSRVVNGQSIKHVLRCIERHLRKEAQRIGGIVLSFTEFSWEANAYKTDKKTYMNSAASRVLKDIYKREPVYYNMGGSIPALSHMKEVLGLDTTIFAFGHLDEKAHSPNEFGRLDCFRRGERAYVRLLSQMAKGSIPKEEL</sequence>
<dbReference type="InterPro" id="IPR051458">
    <property type="entry name" value="Cyt/Met_Dipeptidase"/>
</dbReference>
<reference evidence="6 7" key="1">
    <citation type="journal article" date="2018" name="Mol. Biol. Evol.">
        <title>Analysis of the draft genome of the red seaweed Gracilariopsis chorda provides insights into genome size evolution in Rhodophyta.</title>
        <authorList>
            <person name="Lee J."/>
            <person name="Yang E.C."/>
            <person name="Graf L."/>
            <person name="Yang J.H."/>
            <person name="Qiu H."/>
            <person name="Zel Zion U."/>
            <person name="Chan C.X."/>
            <person name="Stephens T.G."/>
            <person name="Weber A.P.M."/>
            <person name="Boo G.H."/>
            <person name="Boo S.M."/>
            <person name="Kim K.M."/>
            <person name="Shin Y."/>
            <person name="Jung M."/>
            <person name="Lee S.J."/>
            <person name="Yim H.S."/>
            <person name="Lee J.H."/>
            <person name="Bhattacharya D."/>
            <person name="Yoon H.S."/>
        </authorList>
    </citation>
    <scope>NUCLEOTIDE SEQUENCE [LARGE SCALE GENOMIC DNA]</scope>
    <source>
        <strain evidence="6 7">SKKU-2015</strain>
        <tissue evidence="6">Whole body</tissue>
    </source>
</reference>
<name>A0A2V3IZQ2_9FLOR</name>
<gene>
    <name evidence="6" type="ORF">BWQ96_02625</name>
</gene>
<dbReference type="InterPro" id="IPR002933">
    <property type="entry name" value="Peptidase_M20"/>
</dbReference>
<dbReference type="NCBIfam" id="NF006579">
    <property type="entry name" value="PRK09104.1"/>
    <property type="match status" value="1"/>
</dbReference>
<comment type="caution">
    <text evidence="6">The sequence shown here is derived from an EMBL/GenBank/DDBJ whole genome shotgun (WGS) entry which is preliminary data.</text>
</comment>
<protein>
    <submittedName>
        <fullName evidence="6">Cys-Gly metallodipeptidase DUG1</fullName>
    </submittedName>
</protein>